<reference evidence="2" key="1">
    <citation type="submission" date="2022-10" db="EMBL/GenBank/DDBJ databases">
        <title>The complete genomes of actinobacterial strains from the NBC collection.</title>
        <authorList>
            <person name="Joergensen T.S."/>
            <person name="Alvarez Arevalo M."/>
            <person name="Sterndorff E.B."/>
            <person name="Faurdal D."/>
            <person name="Vuksanovic O."/>
            <person name="Mourched A.-S."/>
            <person name="Charusanti P."/>
            <person name="Shaw S."/>
            <person name="Blin K."/>
            <person name="Weber T."/>
        </authorList>
    </citation>
    <scope>NUCLEOTIDE SEQUENCE</scope>
    <source>
        <strain evidence="2">NBC_00060</strain>
    </source>
</reference>
<protein>
    <submittedName>
        <fullName evidence="2">Helix-turn-helix domain-containing protein</fullName>
    </submittedName>
</protein>
<gene>
    <name evidence="2" type="ORF">OHV25_07915</name>
</gene>
<dbReference type="InterPro" id="IPR041657">
    <property type="entry name" value="HTH_17"/>
</dbReference>
<evidence type="ECO:0000259" key="1">
    <source>
        <dbReference type="Pfam" id="PF12728"/>
    </source>
</evidence>
<organism evidence="2">
    <name type="scientific">Streptomyces sp. NBC_00060</name>
    <dbReference type="NCBI Taxonomy" id="2975636"/>
    <lineage>
        <taxon>Bacteria</taxon>
        <taxon>Bacillati</taxon>
        <taxon>Actinomycetota</taxon>
        <taxon>Actinomycetes</taxon>
        <taxon>Kitasatosporales</taxon>
        <taxon>Streptomycetaceae</taxon>
        <taxon>Streptomyces</taxon>
    </lineage>
</organism>
<name>A0AAU2GY01_9ACTN</name>
<dbReference type="EMBL" id="CP108253">
    <property type="protein sequence ID" value="WTU39503.1"/>
    <property type="molecule type" value="Genomic_DNA"/>
</dbReference>
<feature type="domain" description="Helix-turn-helix" evidence="1">
    <location>
        <begin position="20"/>
        <end position="68"/>
    </location>
</feature>
<evidence type="ECO:0000313" key="2">
    <source>
        <dbReference type="EMBL" id="WTU39503.1"/>
    </source>
</evidence>
<sequence length="75" mass="8822">MKEEMNYIEERRGGDGMPELLTVREAYGKLRISKWMLYRLIRSGKLVSIRIGRRRLIPARAVSELVEQLSRESMV</sequence>
<dbReference type="AlphaFoldDB" id="A0AAU2GY01"/>
<dbReference type="Pfam" id="PF12728">
    <property type="entry name" value="HTH_17"/>
    <property type="match status" value="1"/>
</dbReference>
<proteinExistence type="predicted"/>
<dbReference type="GO" id="GO:0003677">
    <property type="term" value="F:DNA binding"/>
    <property type="evidence" value="ECO:0007669"/>
    <property type="project" value="InterPro"/>
</dbReference>
<dbReference type="InterPro" id="IPR010093">
    <property type="entry name" value="SinI_DNA-bd"/>
</dbReference>
<accession>A0AAU2GY01</accession>
<dbReference type="NCBIfam" id="TIGR01764">
    <property type="entry name" value="excise"/>
    <property type="match status" value="1"/>
</dbReference>